<protein>
    <submittedName>
        <fullName evidence="3">Gamma-tubulin complex component</fullName>
    </submittedName>
</protein>
<evidence type="ECO:0000313" key="3">
    <source>
        <dbReference type="WBParaSite" id="Pan_g9436.t1"/>
    </source>
</evidence>
<reference evidence="3" key="2">
    <citation type="submission" date="2020-10" db="UniProtKB">
        <authorList>
            <consortium name="WormBaseParasite"/>
        </authorList>
    </citation>
    <scope>IDENTIFICATION</scope>
</reference>
<evidence type="ECO:0000313" key="2">
    <source>
        <dbReference type="Proteomes" id="UP000492821"/>
    </source>
</evidence>
<dbReference type="AlphaFoldDB" id="A0A7E4WDN8"/>
<proteinExistence type="predicted"/>
<evidence type="ECO:0000256" key="1">
    <source>
        <dbReference type="SAM" id="MobiDB-lite"/>
    </source>
</evidence>
<feature type="compositionally biased region" description="Polar residues" evidence="1">
    <location>
        <begin position="125"/>
        <end position="138"/>
    </location>
</feature>
<keyword evidence="2" id="KW-1185">Reference proteome</keyword>
<sequence length="400" mass="44262">MCFSLSLCLQQLSADGCLLAAIAPLLSQKETADTFLSKTVSVVALKMILVLISLILSLVTPNIEMNDDVDPESMDFVTNESMIQEELANPSGFDDLLRYCDSDDDVTHPDDESVVHDNRYANFRNILNNPEGSGTSNDDPVANGSVRPLTPRSNEYIPNNAALQNNSSSATMTHSIIESGMPHQPVHICPQVNDEVMDLDAPDNSPSTSSNNVSNFCHLCHADARALWCPFVNQNLATTPKVETRGRPEEENVTEGAHKVRNYRDILKELDRASKPFLLKVLQCGVQHGTIIRNTYNFIIDQLANELKWALTLSPEAYTDVDENGVQLGHPIVCDDERHANSRERNAAKSIGICYRLLTVVLKQLETVCPKTYNMLLSEIEGACGMLHADIVGGKRRWKL</sequence>
<name>A0A7E4WDN8_PANRE</name>
<dbReference type="WBParaSite" id="Pan_g9436.t1">
    <property type="protein sequence ID" value="Pan_g9436.t1"/>
    <property type="gene ID" value="Pan_g9436"/>
</dbReference>
<accession>A0A7E4WDN8</accession>
<feature type="compositionally biased region" description="Low complexity" evidence="1">
    <location>
        <begin position="159"/>
        <end position="170"/>
    </location>
</feature>
<dbReference type="Proteomes" id="UP000492821">
    <property type="component" value="Unassembled WGS sequence"/>
</dbReference>
<organism evidence="2 3">
    <name type="scientific">Panagrellus redivivus</name>
    <name type="common">Microworm</name>
    <dbReference type="NCBI Taxonomy" id="6233"/>
    <lineage>
        <taxon>Eukaryota</taxon>
        <taxon>Metazoa</taxon>
        <taxon>Ecdysozoa</taxon>
        <taxon>Nematoda</taxon>
        <taxon>Chromadorea</taxon>
        <taxon>Rhabditida</taxon>
        <taxon>Tylenchina</taxon>
        <taxon>Panagrolaimomorpha</taxon>
        <taxon>Panagrolaimoidea</taxon>
        <taxon>Panagrolaimidae</taxon>
        <taxon>Panagrellus</taxon>
    </lineage>
</organism>
<reference evidence="2" key="1">
    <citation type="journal article" date="2013" name="Genetics">
        <title>The draft genome and transcriptome of Panagrellus redivivus are shaped by the harsh demands of a free-living lifestyle.</title>
        <authorList>
            <person name="Srinivasan J."/>
            <person name="Dillman A.R."/>
            <person name="Macchietto M.G."/>
            <person name="Heikkinen L."/>
            <person name="Lakso M."/>
            <person name="Fracchia K.M."/>
            <person name="Antoshechkin I."/>
            <person name="Mortazavi A."/>
            <person name="Wong G."/>
            <person name="Sternberg P.W."/>
        </authorList>
    </citation>
    <scope>NUCLEOTIDE SEQUENCE [LARGE SCALE GENOMIC DNA]</scope>
    <source>
        <strain evidence="2">MT8872</strain>
    </source>
</reference>
<feature type="region of interest" description="Disordered" evidence="1">
    <location>
        <begin position="125"/>
        <end position="170"/>
    </location>
</feature>